<sequence length="332" mass="37100">MGMGESEPCSKKLKVMGGRDWDGVLRDTLLFCAWKPTDTEGDFKVDWHTLNLETREISPALITMPPEVGEFFSAVVYRNHVYVLGGSCSMDSHLITGQDHVFCFDSDHPDHGWKQAPSMSVPRFNPTVVAAEAQGKIYAFTGSQQFGDVFDVGRSCWKLLSPPPDVDLDNLYLSGLLHYDSPRSRILCHFQTYDFRGSFPLYAYYVDSESWECLCENFGTWPRGSVLVDGLLYSLLCSDGDRGVSSFSDHSCPLEAYDVVDNKWLPVNCSSGFPLLEVPSSSVIYHLGNGHFCLAWRPIVCLLSLNEGLGHSILMRLVETSVSKLYSSFKVI</sequence>
<dbReference type="InterPro" id="IPR015915">
    <property type="entry name" value="Kelch-typ_b-propeller"/>
</dbReference>
<protein>
    <submittedName>
        <fullName evidence="3">Uncharacterized protein</fullName>
    </submittedName>
</protein>
<evidence type="ECO:0000256" key="1">
    <source>
        <dbReference type="ARBA" id="ARBA00022441"/>
    </source>
</evidence>
<dbReference type="Gene3D" id="2.120.10.80">
    <property type="entry name" value="Kelch-type beta propeller"/>
    <property type="match status" value="1"/>
</dbReference>
<dbReference type="EMBL" id="JBBPBN010000010">
    <property type="protein sequence ID" value="KAK9030388.1"/>
    <property type="molecule type" value="Genomic_DNA"/>
</dbReference>
<dbReference type="SUPFAM" id="SSF117281">
    <property type="entry name" value="Kelch motif"/>
    <property type="match status" value="1"/>
</dbReference>
<accession>A0ABR2SYS5</accession>
<keyword evidence="5" id="KW-1185">Reference proteome</keyword>
<evidence type="ECO:0000256" key="2">
    <source>
        <dbReference type="ARBA" id="ARBA00022737"/>
    </source>
</evidence>
<dbReference type="Proteomes" id="UP001396334">
    <property type="component" value="Unassembled WGS sequence"/>
</dbReference>
<dbReference type="EMBL" id="JBBPBN010000010">
    <property type="protein sequence ID" value="KAK9030391.1"/>
    <property type="molecule type" value="Genomic_DNA"/>
</dbReference>
<dbReference type="PANTHER" id="PTHR24412">
    <property type="entry name" value="KELCH PROTEIN"/>
    <property type="match status" value="1"/>
</dbReference>
<comment type="caution">
    <text evidence="3">The sequence shown here is derived from an EMBL/GenBank/DDBJ whole genome shotgun (WGS) entry which is preliminary data.</text>
</comment>
<proteinExistence type="predicted"/>
<organism evidence="3 5">
    <name type="scientific">Hibiscus sabdariffa</name>
    <name type="common">roselle</name>
    <dbReference type="NCBI Taxonomy" id="183260"/>
    <lineage>
        <taxon>Eukaryota</taxon>
        <taxon>Viridiplantae</taxon>
        <taxon>Streptophyta</taxon>
        <taxon>Embryophyta</taxon>
        <taxon>Tracheophyta</taxon>
        <taxon>Spermatophyta</taxon>
        <taxon>Magnoliopsida</taxon>
        <taxon>eudicotyledons</taxon>
        <taxon>Gunneridae</taxon>
        <taxon>Pentapetalae</taxon>
        <taxon>rosids</taxon>
        <taxon>malvids</taxon>
        <taxon>Malvales</taxon>
        <taxon>Malvaceae</taxon>
        <taxon>Malvoideae</taxon>
        <taxon>Hibiscus</taxon>
    </lineage>
</organism>
<dbReference type="PANTHER" id="PTHR24412:SF489">
    <property type="entry name" value="RING FINGER DOMAIN AND KELCH REPEAT-CONTAINING PROTEIN DDB_G0271372"/>
    <property type="match status" value="1"/>
</dbReference>
<evidence type="ECO:0000313" key="4">
    <source>
        <dbReference type="EMBL" id="KAK9030391.1"/>
    </source>
</evidence>
<evidence type="ECO:0000313" key="5">
    <source>
        <dbReference type="Proteomes" id="UP001396334"/>
    </source>
</evidence>
<keyword evidence="1" id="KW-0880">Kelch repeat</keyword>
<reference evidence="3 5" key="1">
    <citation type="journal article" date="2024" name="G3 (Bethesda)">
        <title>Genome assembly of Hibiscus sabdariffa L. provides insights into metabolisms of medicinal natural products.</title>
        <authorList>
            <person name="Kim T."/>
        </authorList>
    </citation>
    <scope>NUCLEOTIDE SEQUENCE [LARGE SCALE GENOMIC DNA]</scope>
    <source>
        <strain evidence="3">TK-2024</strain>
        <tissue evidence="3">Old leaves</tissue>
    </source>
</reference>
<evidence type="ECO:0000313" key="3">
    <source>
        <dbReference type="EMBL" id="KAK9030388.1"/>
    </source>
</evidence>
<gene>
    <name evidence="3" type="ORF">V6N11_031815</name>
    <name evidence="4" type="ORF">V6N11_031818</name>
</gene>
<keyword evidence="2" id="KW-0677">Repeat</keyword>
<name>A0ABR2SYS5_9ROSI</name>